<evidence type="ECO:0000256" key="2">
    <source>
        <dbReference type="SAM" id="SignalP"/>
    </source>
</evidence>
<evidence type="ECO:0000313" key="3">
    <source>
        <dbReference type="EMBL" id="MBY69921.1"/>
    </source>
</evidence>
<name>A0A2S2PWT3_9HEMI</name>
<sequence>MANTASSAMCNRGPVSLLPLLALLTVSALLSALLCPTPVAAVPESRHVRHKRTVSELVEGLMNAMYFHVDPLPLPSTVITRITHVPAAKVYKYVPVQKLKFSKLRARQIAEPKLKLKYPKKISIKTEDSSLTVVKNDLPWTLHPLPPPLPTAKTIRLEVDKSMPWALHPLPPPVKTKNYSDYYWPDSKTRPKYYHRFKPPKTRQNNFIKNNNNYKVVYSKPATNFKPSDHKPTEYNAVDHQPDDHNDVEYKPADYKPDNYKDDEFNPVDYKHVEYTPVDFKQIEYKHVDYKHVDYKSPDYKTDYPKNNDEEHGGDDPQNVYHHSYTQDEHSSQINNFPSPSSHSPPTEYVSHITIEPSIQIASFSETEMQGDGSNRETISQGDTKQKCQCTINGHRHKRNVDKINDTTATANTTSMVQIKDLDVGRSSWNSYVTPRSGHASEVQILKSHDITDQSMINNPIGYVQQVRAINVADAQHLPETHNGDEKKLDSNFRDESDKFKVDFGREVKARDELKSADSTGRFLQSNPNDYRDSRSSLVGNVGGEGRYSGFNIDDYKSRLTRKPNQEKSIHITKSKVENTDRGVSFSVQTPFSVSSFSSKIRHPMTDERPSQFRFTELKTTSSPLFSSFKSEYAKPLDFEHFGLKSVLIDDKPPTSERLTTHFSRGFNDNPSETIGQRTSHYLEGFGRDKSSYLPNQQASLFSRDFGDDDRSSFKISKPFRYHTKSSTSDLFNSQLRGVRPSEESVLEYFQPIVIDFEKISKDKEDNNFKLFGKNNEDNENSRYFGKSESTGISKFKKNQNLDPLRLPGRLHESNENLSRKMIFHPSMFDIDK</sequence>
<gene>
    <name evidence="3" type="ORF">g.2238</name>
</gene>
<keyword evidence="2" id="KW-0732">Signal</keyword>
<proteinExistence type="predicted"/>
<feature type="compositionally biased region" description="Basic and acidic residues" evidence="1">
    <location>
        <begin position="240"/>
        <end position="262"/>
    </location>
</feature>
<feature type="compositionally biased region" description="Basic and acidic residues" evidence="1">
    <location>
        <begin position="295"/>
        <end position="315"/>
    </location>
</feature>
<accession>A0A2S2PWT3</accession>
<dbReference type="AlphaFoldDB" id="A0A2S2PWT3"/>
<dbReference type="EMBL" id="GGMS01000718">
    <property type="protein sequence ID" value="MBY69921.1"/>
    <property type="molecule type" value="Transcribed_RNA"/>
</dbReference>
<feature type="region of interest" description="Disordered" evidence="1">
    <location>
        <begin position="221"/>
        <end position="262"/>
    </location>
</feature>
<protein>
    <submittedName>
        <fullName evidence="3">Uncharacterized protein</fullName>
    </submittedName>
</protein>
<reference evidence="3" key="1">
    <citation type="submission" date="2018-04" db="EMBL/GenBank/DDBJ databases">
        <title>Transcriptome assembly of Sipha flava.</title>
        <authorList>
            <person name="Scully E.D."/>
            <person name="Geib S.M."/>
            <person name="Palmer N.A."/>
            <person name="Koch K."/>
            <person name="Bradshaw J."/>
            <person name="Heng-Moss T."/>
            <person name="Sarath G."/>
        </authorList>
    </citation>
    <scope>NUCLEOTIDE SEQUENCE</scope>
</reference>
<feature type="chain" id="PRO_5015622148" evidence="2">
    <location>
        <begin position="42"/>
        <end position="833"/>
    </location>
</feature>
<organism evidence="3">
    <name type="scientific">Sipha flava</name>
    <name type="common">yellow sugarcane aphid</name>
    <dbReference type="NCBI Taxonomy" id="143950"/>
    <lineage>
        <taxon>Eukaryota</taxon>
        <taxon>Metazoa</taxon>
        <taxon>Ecdysozoa</taxon>
        <taxon>Arthropoda</taxon>
        <taxon>Hexapoda</taxon>
        <taxon>Insecta</taxon>
        <taxon>Pterygota</taxon>
        <taxon>Neoptera</taxon>
        <taxon>Paraneoptera</taxon>
        <taxon>Hemiptera</taxon>
        <taxon>Sternorrhyncha</taxon>
        <taxon>Aphidomorpha</taxon>
        <taxon>Aphidoidea</taxon>
        <taxon>Aphididae</taxon>
        <taxon>Sipha</taxon>
    </lineage>
</organism>
<feature type="signal peptide" evidence="2">
    <location>
        <begin position="1"/>
        <end position="41"/>
    </location>
</feature>
<feature type="region of interest" description="Disordered" evidence="1">
    <location>
        <begin position="295"/>
        <end position="349"/>
    </location>
</feature>
<evidence type="ECO:0000256" key="1">
    <source>
        <dbReference type="SAM" id="MobiDB-lite"/>
    </source>
</evidence>
<dbReference type="OrthoDB" id="6608282at2759"/>